<evidence type="ECO:0000313" key="5">
    <source>
        <dbReference type="Proteomes" id="UP000244069"/>
    </source>
</evidence>
<dbReference type="InterPro" id="IPR050361">
    <property type="entry name" value="MPP/UQCRC_Complex"/>
</dbReference>
<dbReference type="Proteomes" id="UP000244069">
    <property type="component" value="Unassembled WGS sequence"/>
</dbReference>
<dbReference type="SUPFAM" id="SSF63411">
    <property type="entry name" value="LuxS/MPP-like metallohydrolase"/>
    <property type="match status" value="2"/>
</dbReference>
<dbReference type="InterPro" id="IPR007863">
    <property type="entry name" value="Peptidase_M16_C"/>
</dbReference>
<dbReference type="GO" id="GO:0008233">
    <property type="term" value="F:peptidase activity"/>
    <property type="evidence" value="ECO:0007669"/>
    <property type="project" value="UniProtKB-KW"/>
</dbReference>
<dbReference type="PANTHER" id="PTHR11851">
    <property type="entry name" value="METALLOPROTEASE"/>
    <property type="match status" value="1"/>
</dbReference>
<dbReference type="EMBL" id="QBKN01000001">
    <property type="protein sequence ID" value="PTX52893.1"/>
    <property type="molecule type" value="Genomic_DNA"/>
</dbReference>
<keyword evidence="4" id="KW-0645">Protease</keyword>
<feature type="domain" description="Peptidase M16 C-terminal" evidence="3">
    <location>
        <begin position="189"/>
        <end position="363"/>
    </location>
</feature>
<evidence type="ECO:0000256" key="1">
    <source>
        <dbReference type="SAM" id="SignalP"/>
    </source>
</evidence>
<comment type="caution">
    <text evidence="4">The sequence shown here is derived from an EMBL/GenBank/DDBJ whole genome shotgun (WGS) entry which is preliminary data.</text>
</comment>
<keyword evidence="4" id="KW-0378">Hydrolase</keyword>
<sequence>MMMRFALIAGIALGAATTAQAATDIQTVESENGFTAWLAEEHSIPFVALELRFRGGASLDEEGKRGATNLMVGLLEEGSGDMDARGFAAAAESIAANFSYDVGDDAVAVSARFLTETRDEAVDLLRQSLVEPTFSETALERVRAQVLSSIRSDVTDPDTLAAESFAKAAFGDHPYGSPYIGSLESVAALTREDMQTALHNAIAQDRVYVSAAGDITPEELSQLMDDLLSDLPETGAPMPEDVDVQMQGGETVVPFDTPQSTVVFGHEGIARDDPDFFAAYVMNHILGGGGFEARLMQEVREKRGLTYGVYSYLVPKDHGPVYMGRVASANDRVGEAVQVIRDEWARMAEEGVTEEELERAKTYLTGAYPLRFDSNAAIAGILVGMQLDGLDPEYVLTRNDKVEALTVEDINRVAKRLLKPEALHFAIVGQPEGLQEVSAPGQ</sequence>
<evidence type="ECO:0000259" key="3">
    <source>
        <dbReference type="Pfam" id="PF05193"/>
    </source>
</evidence>
<keyword evidence="5" id="KW-1185">Reference proteome</keyword>
<dbReference type="GO" id="GO:0006508">
    <property type="term" value="P:proteolysis"/>
    <property type="evidence" value="ECO:0007669"/>
    <property type="project" value="UniProtKB-KW"/>
</dbReference>
<dbReference type="Pfam" id="PF00675">
    <property type="entry name" value="Peptidase_M16"/>
    <property type="match status" value="1"/>
</dbReference>
<dbReference type="InterPro" id="IPR011249">
    <property type="entry name" value="Metalloenz_LuxS/M16"/>
</dbReference>
<proteinExistence type="predicted"/>
<reference evidence="4 5" key="1">
    <citation type="submission" date="2018-04" db="EMBL/GenBank/DDBJ databases">
        <title>Genomic Encyclopedia of Archaeal and Bacterial Type Strains, Phase II (KMG-II): from individual species to whole genera.</title>
        <authorList>
            <person name="Goeker M."/>
        </authorList>
    </citation>
    <scope>NUCLEOTIDE SEQUENCE [LARGE SCALE GENOMIC DNA]</scope>
    <source>
        <strain evidence="4 5">DSM 29329</strain>
    </source>
</reference>
<dbReference type="PANTHER" id="PTHR11851:SF224">
    <property type="entry name" value="PROCESSING PROTEASE"/>
    <property type="match status" value="1"/>
</dbReference>
<name>A0A2T6BA17_9RHOB</name>
<dbReference type="GO" id="GO:0046872">
    <property type="term" value="F:metal ion binding"/>
    <property type="evidence" value="ECO:0007669"/>
    <property type="project" value="InterPro"/>
</dbReference>
<protein>
    <submittedName>
        <fullName evidence="4">Zinc protease</fullName>
    </submittedName>
</protein>
<organism evidence="4 5">
    <name type="scientific">Allosediminivita pacifica</name>
    <dbReference type="NCBI Taxonomy" id="1267769"/>
    <lineage>
        <taxon>Bacteria</taxon>
        <taxon>Pseudomonadati</taxon>
        <taxon>Pseudomonadota</taxon>
        <taxon>Alphaproteobacteria</taxon>
        <taxon>Rhodobacterales</taxon>
        <taxon>Paracoccaceae</taxon>
        <taxon>Allosediminivita</taxon>
    </lineage>
</organism>
<feature type="domain" description="Peptidase M16 N-terminal" evidence="2">
    <location>
        <begin position="40"/>
        <end position="180"/>
    </location>
</feature>
<dbReference type="InterPro" id="IPR011765">
    <property type="entry name" value="Pept_M16_N"/>
</dbReference>
<keyword evidence="1" id="KW-0732">Signal</keyword>
<dbReference type="AlphaFoldDB" id="A0A2T6BA17"/>
<feature type="chain" id="PRO_5015450824" evidence="1">
    <location>
        <begin position="22"/>
        <end position="442"/>
    </location>
</feature>
<dbReference type="Pfam" id="PF05193">
    <property type="entry name" value="Peptidase_M16_C"/>
    <property type="match status" value="1"/>
</dbReference>
<evidence type="ECO:0000313" key="4">
    <source>
        <dbReference type="EMBL" id="PTX52893.1"/>
    </source>
</evidence>
<accession>A0A2T6BA17</accession>
<gene>
    <name evidence="4" type="ORF">C8N44_101184</name>
</gene>
<evidence type="ECO:0000259" key="2">
    <source>
        <dbReference type="Pfam" id="PF00675"/>
    </source>
</evidence>
<feature type="signal peptide" evidence="1">
    <location>
        <begin position="1"/>
        <end position="21"/>
    </location>
</feature>
<dbReference type="Gene3D" id="3.30.830.10">
    <property type="entry name" value="Metalloenzyme, LuxS/M16 peptidase-like"/>
    <property type="match status" value="2"/>
</dbReference>